<reference evidence="2" key="1">
    <citation type="submission" date="2020-09" db="EMBL/GenBank/DDBJ databases">
        <title>New species isolated from human feces.</title>
        <authorList>
            <person name="Kitahara M."/>
            <person name="Shigeno Y."/>
            <person name="Shime M."/>
            <person name="Matsumoto Y."/>
            <person name="Nakamura S."/>
            <person name="Motooka D."/>
            <person name="Fukuoka S."/>
            <person name="Nishikawa H."/>
            <person name="Benno Y."/>
        </authorList>
    </citation>
    <scope>NUCLEOTIDE SEQUENCE</scope>
    <source>
        <strain evidence="2">MM59</strain>
    </source>
</reference>
<name>A0A810QEJ9_9FIRM</name>
<keyword evidence="1" id="KW-0812">Transmembrane</keyword>
<accession>A0A810QEJ9</accession>
<keyword evidence="3" id="KW-1185">Reference proteome</keyword>
<sequence>MRKEEILDRYRREGADEGLDQVNRRGDDAGFYALLGLALPLMLYQVFRALPFGDLSAVLFAFGAAGMFSRYHSTKDRRCLGFGIFNALACLLSLGWYLWLTL</sequence>
<feature type="transmembrane region" description="Helical" evidence="1">
    <location>
        <begin position="52"/>
        <end position="68"/>
    </location>
</feature>
<evidence type="ECO:0000313" key="2">
    <source>
        <dbReference type="EMBL" id="BCK84687.1"/>
    </source>
</evidence>
<dbReference type="Proteomes" id="UP000679848">
    <property type="component" value="Chromosome"/>
</dbReference>
<organism evidence="2 3">
    <name type="scientific">Pusillibacter faecalis</name>
    <dbReference type="NCBI Taxonomy" id="2714358"/>
    <lineage>
        <taxon>Bacteria</taxon>
        <taxon>Bacillati</taxon>
        <taxon>Bacillota</taxon>
        <taxon>Clostridia</taxon>
        <taxon>Eubacteriales</taxon>
        <taxon>Oscillospiraceae</taxon>
        <taxon>Pusillibacter</taxon>
    </lineage>
</organism>
<keyword evidence="1" id="KW-1133">Transmembrane helix</keyword>
<dbReference type="EMBL" id="AP023420">
    <property type="protein sequence ID" value="BCK84687.1"/>
    <property type="molecule type" value="Genomic_DNA"/>
</dbReference>
<dbReference type="RefSeq" id="WP_213543262.1">
    <property type="nucleotide sequence ID" value="NZ_AP023420.1"/>
</dbReference>
<keyword evidence="1" id="KW-0472">Membrane</keyword>
<dbReference type="Pfam" id="PF20040">
    <property type="entry name" value="DUF6442"/>
    <property type="match status" value="1"/>
</dbReference>
<gene>
    <name evidence="2" type="ORF">MM59RIKEN_20060</name>
</gene>
<protein>
    <submittedName>
        <fullName evidence="2">Uncharacterized protein</fullName>
    </submittedName>
</protein>
<feature type="transmembrane region" description="Helical" evidence="1">
    <location>
        <begin position="29"/>
        <end position="46"/>
    </location>
</feature>
<proteinExistence type="predicted"/>
<dbReference type="AlphaFoldDB" id="A0A810QEJ9"/>
<feature type="transmembrane region" description="Helical" evidence="1">
    <location>
        <begin position="80"/>
        <end position="99"/>
    </location>
</feature>
<dbReference type="InterPro" id="IPR045620">
    <property type="entry name" value="DUF6442"/>
</dbReference>
<evidence type="ECO:0000313" key="3">
    <source>
        <dbReference type="Proteomes" id="UP000679848"/>
    </source>
</evidence>
<dbReference type="KEGG" id="pfaa:MM59RIKEN_20060"/>
<evidence type="ECO:0000256" key="1">
    <source>
        <dbReference type="SAM" id="Phobius"/>
    </source>
</evidence>